<feature type="binding site" evidence="6">
    <location>
        <position position="179"/>
    </location>
    <ligand>
        <name>Fe cation</name>
        <dbReference type="ChEBI" id="CHEBI:24875"/>
    </ligand>
</feature>
<dbReference type="EMBL" id="CP016076">
    <property type="protein sequence ID" value="APU14889.1"/>
    <property type="molecule type" value="Genomic_DNA"/>
</dbReference>
<proteinExistence type="inferred from homology"/>
<dbReference type="CDD" id="cd00487">
    <property type="entry name" value="Pep_deformylase"/>
    <property type="match status" value="1"/>
</dbReference>
<dbReference type="Proteomes" id="UP000185511">
    <property type="component" value="Chromosome"/>
</dbReference>
<comment type="catalytic activity">
    <reaction evidence="6">
        <text>N-terminal N-formyl-L-methionyl-[peptide] + H2O = N-terminal L-methionyl-[peptide] + formate</text>
        <dbReference type="Rhea" id="RHEA:24420"/>
        <dbReference type="Rhea" id="RHEA-COMP:10639"/>
        <dbReference type="Rhea" id="RHEA-COMP:10640"/>
        <dbReference type="ChEBI" id="CHEBI:15377"/>
        <dbReference type="ChEBI" id="CHEBI:15740"/>
        <dbReference type="ChEBI" id="CHEBI:49298"/>
        <dbReference type="ChEBI" id="CHEBI:64731"/>
        <dbReference type="EC" id="3.5.1.88"/>
    </reaction>
</comment>
<evidence type="ECO:0000256" key="5">
    <source>
        <dbReference type="ARBA" id="ARBA00023004"/>
    </source>
</evidence>
<dbReference type="KEGG" id="acad:UA74_14155"/>
<protein>
    <recommendedName>
        <fullName evidence="6">Peptide deformylase</fullName>
        <shortName evidence="6">PDF</shortName>
        <ecNumber evidence="6">3.5.1.88</ecNumber>
    </recommendedName>
    <alternativeName>
        <fullName evidence="6">Polypeptide deformylase</fullName>
    </alternativeName>
</protein>
<keyword evidence="3 6" id="KW-0378">Hydrolase</keyword>
<dbReference type="Gene3D" id="3.90.45.10">
    <property type="entry name" value="Peptide deformylase"/>
    <property type="match status" value="1"/>
</dbReference>
<accession>A0AAC9LDI7</accession>
<evidence type="ECO:0000256" key="6">
    <source>
        <dbReference type="HAMAP-Rule" id="MF_00163"/>
    </source>
</evidence>
<dbReference type="HAMAP" id="MF_00163">
    <property type="entry name" value="Pep_deformylase"/>
    <property type="match status" value="1"/>
</dbReference>
<keyword evidence="8" id="KW-1185">Reference proteome</keyword>
<keyword evidence="4 6" id="KW-0648">Protein biosynthesis</keyword>
<evidence type="ECO:0000256" key="1">
    <source>
        <dbReference type="ARBA" id="ARBA00010759"/>
    </source>
</evidence>
<gene>
    <name evidence="6" type="primary">def</name>
    <name evidence="7" type="ORF">UA74_14155</name>
</gene>
<name>A0AAC9LDI7_9PSEU</name>
<dbReference type="PANTHER" id="PTHR10458:SF2">
    <property type="entry name" value="PEPTIDE DEFORMYLASE, MITOCHONDRIAL"/>
    <property type="match status" value="1"/>
</dbReference>
<dbReference type="InterPro" id="IPR023635">
    <property type="entry name" value="Peptide_deformylase"/>
</dbReference>
<keyword evidence="5 6" id="KW-0408">Iron</keyword>
<comment type="cofactor">
    <cofactor evidence="6">
        <name>Fe(2+)</name>
        <dbReference type="ChEBI" id="CHEBI:29033"/>
    </cofactor>
    <text evidence="6">Binds 1 Fe(2+) ion.</text>
</comment>
<comment type="similarity">
    <text evidence="1 6">Belongs to the polypeptide deformylase family.</text>
</comment>
<evidence type="ECO:0000256" key="3">
    <source>
        <dbReference type="ARBA" id="ARBA00022801"/>
    </source>
</evidence>
<evidence type="ECO:0000256" key="4">
    <source>
        <dbReference type="ARBA" id="ARBA00022917"/>
    </source>
</evidence>
<dbReference type="EC" id="3.5.1.88" evidence="6"/>
<feature type="binding site" evidence="6">
    <location>
        <position position="175"/>
    </location>
    <ligand>
        <name>Fe cation</name>
        <dbReference type="ChEBI" id="CHEBI:24875"/>
    </ligand>
</feature>
<evidence type="ECO:0000256" key="2">
    <source>
        <dbReference type="ARBA" id="ARBA00022723"/>
    </source>
</evidence>
<evidence type="ECO:0000313" key="8">
    <source>
        <dbReference type="Proteomes" id="UP000185511"/>
    </source>
</evidence>
<dbReference type="Pfam" id="PF01327">
    <property type="entry name" value="Pep_deformylase"/>
    <property type="match status" value="1"/>
</dbReference>
<dbReference type="GO" id="GO:0042586">
    <property type="term" value="F:peptide deformylase activity"/>
    <property type="evidence" value="ECO:0007669"/>
    <property type="project" value="UniProtKB-UniRule"/>
</dbReference>
<dbReference type="InterPro" id="IPR036821">
    <property type="entry name" value="Peptide_deformylase_sf"/>
</dbReference>
<dbReference type="NCBIfam" id="NF001159">
    <property type="entry name" value="PRK00150.1-3"/>
    <property type="match status" value="1"/>
</dbReference>
<evidence type="ECO:0000313" key="7">
    <source>
        <dbReference type="EMBL" id="APU14889.1"/>
    </source>
</evidence>
<reference evidence="8" key="1">
    <citation type="submission" date="2016-06" db="EMBL/GenBank/DDBJ databases">
        <title>Complete genome sequence of Actinoalloteichus fjordicus DSM 46855 (=ADI127-17), type strain of the new species Actinoalloteichus fjordicus.</title>
        <authorList>
            <person name="Ruckert C."/>
            <person name="Nouioui I."/>
            <person name="Willmese J."/>
            <person name="van Wezel G."/>
            <person name="Klenk H.-P."/>
            <person name="Kalinowski J."/>
            <person name="Zotchev S.B."/>
        </authorList>
    </citation>
    <scope>NUCLEOTIDE SEQUENCE [LARGE SCALE GENOMIC DNA]</scope>
    <source>
        <strain evidence="8">ADI127-7</strain>
    </source>
</reference>
<dbReference type="SUPFAM" id="SSF56420">
    <property type="entry name" value="Peptide deformylase"/>
    <property type="match status" value="1"/>
</dbReference>
<comment type="function">
    <text evidence="6">Removes the formyl group from the N-terminal Met of newly synthesized proteins. Requires at least a dipeptide for an efficient rate of reaction. N-terminal L-methionine is a prerequisite for activity but the enzyme has broad specificity at other positions.</text>
</comment>
<dbReference type="FunFam" id="3.90.45.10:FF:000004">
    <property type="entry name" value="Peptide deformylase"/>
    <property type="match status" value="1"/>
</dbReference>
<dbReference type="GO" id="GO:0046872">
    <property type="term" value="F:metal ion binding"/>
    <property type="evidence" value="ECO:0007669"/>
    <property type="project" value="UniProtKB-KW"/>
</dbReference>
<dbReference type="PANTHER" id="PTHR10458">
    <property type="entry name" value="PEPTIDE DEFORMYLASE"/>
    <property type="match status" value="1"/>
</dbReference>
<feature type="binding site" evidence="6">
    <location>
        <position position="133"/>
    </location>
    <ligand>
        <name>Fe cation</name>
        <dbReference type="ChEBI" id="CHEBI:24875"/>
    </ligand>
</feature>
<feature type="active site" evidence="6">
    <location>
        <position position="176"/>
    </location>
</feature>
<dbReference type="PRINTS" id="PR01576">
    <property type="entry name" value="PDEFORMYLASE"/>
</dbReference>
<sequence>MTVGSDRPRFVDRRVRVLGKPVDGAFPRRAPEAERGSVLRVTVVGEEVLHRPCQDVVDFGTPELTRLIDDMFATMYVAEGVGLAANQVGVDLRLFVYDIPDTSGVRHVGHIANPVVEDIPAPERRLADGMEGCLSVPGPFMTVARPDRAVVHGQDMHGEPLTLEGTDFFARCLQHETDHLNGRLYIDRLSARDRKAALREMAERREEIFAARAARAEALKDMSH</sequence>
<dbReference type="RefSeq" id="WP_075740666.1">
    <property type="nucleotide sequence ID" value="NZ_CP016076.1"/>
</dbReference>
<dbReference type="GO" id="GO:0006412">
    <property type="term" value="P:translation"/>
    <property type="evidence" value="ECO:0007669"/>
    <property type="project" value="UniProtKB-UniRule"/>
</dbReference>
<organism evidence="7 8">
    <name type="scientific">Actinoalloteichus fjordicus</name>
    <dbReference type="NCBI Taxonomy" id="1612552"/>
    <lineage>
        <taxon>Bacteria</taxon>
        <taxon>Bacillati</taxon>
        <taxon>Actinomycetota</taxon>
        <taxon>Actinomycetes</taxon>
        <taxon>Pseudonocardiales</taxon>
        <taxon>Pseudonocardiaceae</taxon>
        <taxon>Actinoalloteichus</taxon>
    </lineage>
</organism>
<dbReference type="AlphaFoldDB" id="A0AAC9LDI7"/>
<keyword evidence="2 6" id="KW-0479">Metal-binding</keyword>
<dbReference type="NCBIfam" id="TIGR00079">
    <property type="entry name" value="pept_deformyl"/>
    <property type="match status" value="1"/>
</dbReference>